<feature type="region of interest" description="Disordered" evidence="1">
    <location>
        <begin position="1"/>
        <end position="148"/>
    </location>
</feature>
<evidence type="ECO:0000256" key="1">
    <source>
        <dbReference type="SAM" id="MobiDB-lite"/>
    </source>
</evidence>
<organism evidence="2 3">
    <name type="scientific">Pleurodeles waltl</name>
    <name type="common">Iberian ribbed newt</name>
    <dbReference type="NCBI Taxonomy" id="8319"/>
    <lineage>
        <taxon>Eukaryota</taxon>
        <taxon>Metazoa</taxon>
        <taxon>Chordata</taxon>
        <taxon>Craniata</taxon>
        <taxon>Vertebrata</taxon>
        <taxon>Euteleostomi</taxon>
        <taxon>Amphibia</taxon>
        <taxon>Batrachia</taxon>
        <taxon>Caudata</taxon>
        <taxon>Salamandroidea</taxon>
        <taxon>Salamandridae</taxon>
        <taxon>Pleurodelinae</taxon>
        <taxon>Pleurodeles</taxon>
    </lineage>
</organism>
<dbReference type="Proteomes" id="UP001066276">
    <property type="component" value="Chromosome 10"/>
</dbReference>
<comment type="caution">
    <text evidence="2">The sequence shown here is derived from an EMBL/GenBank/DDBJ whole genome shotgun (WGS) entry which is preliminary data.</text>
</comment>
<feature type="compositionally biased region" description="Basic and acidic residues" evidence="1">
    <location>
        <begin position="69"/>
        <end position="88"/>
    </location>
</feature>
<dbReference type="EMBL" id="JANPWB010000014">
    <property type="protein sequence ID" value="KAJ1101199.1"/>
    <property type="molecule type" value="Genomic_DNA"/>
</dbReference>
<feature type="compositionally biased region" description="Polar residues" evidence="1">
    <location>
        <begin position="111"/>
        <end position="120"/>
    </location>
</feature>
<evidence type="ECO:0000313" key="2">
    <source>
        <dbReference type="EMBL" id="KAJ1101199.1"/>
    </source>
</evidence>
<keyword evidence="3" id="KW-1185">Reference proteome</keyword>
<dbReference type="AlphaFoldDB" id="A0AAV7MDF9"/>
<gene>
    <name evidence="2" type="ORF">NDU88_006271</name>
</gene>
<feature type="compositionally biased region" description="Polar residues" evidence="1">
    <location>
        <begin position="1"/>
        <end position="10"/>
    </location>
</feature>
<protein>
    <submittedName>
        <fullName evidence="2">Uncharacterized protein</fullName>
    </submittedName>
</protein>
<reference evidence="2" key="1">
    <citation type="journal article" date="2022" name="bioRxiv">
        <title>Sequencing and chromosome-scale assembly of the giantPleurodeles waltlgenome.</title>
        <authorList>
            <person name="Brown T."/>
            <person name="Elewa A."/>
            <person name="Iarovenko S."/>
            <person name="Subramanian E."/>
            <person name="Araus A.J."/>
            <person name="Petzold A."/>
            <person name="Susuki M."/>
            <person name="Suzuki K.-i.T."/>
            <person name="Hayashi T."/>
            <person name="Toyoda A."/>
            <person name="Oliveira C."/>
            <person name="Osipova E."/>
            <person name="Leigh N.D."/>
            <person name="Simon A."/>
            <person name="Yun M.H."/>
        </authorList>
    </citation>
    <scope>NUCLEOTIDE SEQUENCE</scope>
    <source>
        <strain evidence="2">20211129_DDA</strain>
        <tissue evidence="2">Liver</tissue>
    </source>
</reference>
<evidence type="ECO:0000313" key="3">
    <source>
        <dbReference type="Proteomes" id="UP001066276"/>
    </source>
</evidence>
<proteinExistence type="predicted"/>
<accession>A0AAV7MDF9</accession>
<name>A0AAV7MDF9_PLEWA</name>
<sequence length="181" mass="19553">MPGGVSSTGLHQPRCEMTRASTKKLSLVGLTQCGRSTWAGPRGKYPGGTSRLTKSVQDGVWSFQNAPCREAEKSIGKREMDCEEKESSNGETSRQGIEERPGDGELPDQGGESQLNNGETRQFRRELAPEDGYSEAPGEGGGRVHAGASHVLRERGLIRYGDCTEVGEVTGRKPFTTHEST</sequence>